<dbReference type="Proteomes" id="UP000502260">
    <property type="component" value="Chromosome"/>
</dbReference>
<dbReference type="SUPFAM" id="SSF49265">
    <property type="entry name" value="Fibronectin type III"/>
    <property type="match status" value="1"/>
</dbReference>
<dbReference type="KEGG" id="slac:SKTS_29260"/>
<reference evidence="5" key="1">
    <citation type="submission" date="2020-03" db="EMBL/GenBank/DDBJ databases">
        <title>Complete genome sequence of sulfur-oxidizing bacterium skT11.</title>
        <authorList>
            <person name="Kanda M."/>
            <person name="Kojima H."/>
            <person name="Fukui M."/>
        </authorList>
    </citation>
    <scope>NUCLEOTIDE SEQUENCE [LARGE SCALE GENOMIC DNA]</scope>
    <source>
        <strain evidence="5">skT11</strain>
    </source>
</reference>
<protein>
    <recommendedName>
        <fullName evidence="3">Fibronectin type-III domain-containing protein</fullName>
    </recommendedName>
</protein>
<dbReference type="InterPro" id="IPR013783">
    <property type="entry name" value="Ig-like_fold"/>
</dbReference>
<dbReference type="PANTHER" id="PTHR13817">
    <property type="entry name" value="TITIN"/>
    <property type="match status" value="1"/>
</dbReference>
<dbReference type="EMBL" id="AP022853">
    <property type="protein sequence ID" value="BCB28040.1"/>
    <property type="molecule type" value="Genomic_DNA"/>
</dbReference>
<proteinExistence type="predicted"/>
<dbReference type="AlphaFoldDB" id="A0A6F8VFB7"/>
<dbReference type="Gene3D" id="2.60.40.10">
    <property type="entry name" value="Immunoglobulins"/>
    <property type="match status" value="3"/>
</dbReference>
<keyword evidence="2" id="KW-0732">Signal</keyword>
<feature type="domain" description="Fibronectin type-III" evidence="3">
    <location>
        <begin position="274"/>
        <end position="370"/>
    </location>
</feature>
<accession>A0A6F8VFB7</accession>
<evidence type="ECO:0000256" key="1">
    <source>
        <dbReference type="ARBA" id="ARBA00022737"/>
    </source>
</evidence>
<dbReference type="CDD" id="cd00063">
    <property type="entry name" value="FN3"/>
    <property type="match status" value="2"/>
</dbReference>
<dbReference type="InterPro" id="IPR003961">
    <property type="entry name" value="FN3_dom"/>
</dbReference>
<evidence type="ECO:0000313" key="4">
    <source>
        <dbReference type="EMBL" id="BCB28040.1"/>
    </source>
</evidence>
<dbReference type="InterPro" id="IPR036116">
    <property type="entry name" value="FN3_sf"/>
</dbReference>
<dbReference type="PANTHER" id="PTHR13817:SF166">
    <property type="entry name" value="NEURONAL IGCAM-RELATED"/>
    <property type="match status" value="1"/>
</dbReference>
<keyword evidence="1" id="KW-0677">Repeat</keyword>
<organism evidence="4 5">
    <name type="scientific">Sulfurimicrobium lacus</name>
    <dbReference type="NCBI Taxonomy" id="2715678"/>
    <lineage>
        <taxon>Bacteria</taxon>
        <taxon>Pseudomonadati</taxon>
        <taxon>Pseudomonadota</taxon>
        <taxon>Betaproteobacteria</taxon>
        <taxon>Nitrosomonadales</taxon>
        <taxon>Sulfuricellaceae</taxon>
        <taxon>Sulfurimicrobium</taxon>
    </lineage>
</organism>
<evidence type="ECO:0000259" key="3">
    <source>
        <dbReference type="PROSITE" id="PS50853"/>
    </source>
</evidence>
<dbReference type="PROSITE" id="PS50853">
    <property type="entry name" value="FN3"/>
    <property type="match status" value="1"/>
</dbReference>
<evidence type="ECO:0000313" key="5">
    <source>
        <dbReference type="Proteomes" id="UP000502260"/>
    </source>
</evidence>
<feature type="chain" id="PRO_5026184946" description="Fibronectin type-III domain-containing protein" evidence="2">
    <location>
        <begin position="23"/>
        <end position="657"/>
    </location>
</feature>
<feature type="signal peptide" evidence="2">
    <location>
        <begin position="1"/>
        <end position="22"/>
    </location>
</feature>
<gene>
    <name evidence="4" type="ORF">SKTS_29260</name>
</gene>
<keyword evidence="5" id="KW-1185">Reference proteome</keyword>
<evidence type="ECO:0000256" key="2">
    <source>
        <dbReference type="SAM" id="SignalP"/>
    </source>
</evidence>
<dbReference type="SMART" id="SM00060">
    <property type="entry name" value="FN3"/>
    <property type="match status" value="3"/>
</dbReference>
<name>A0A6F8VFB7_9PROT</name>
<dbReference type="RefSeq" id="WP_173066742.1">
    <property type="nucleotide sequence ID" value="NZ_AP022853.1"/>
</dbReference>
<sequence length="657" mass="70927">MARIFSVWLAMLALWLASPAWAVDAKDAVGGMFAASDGMGEVRLWWFPPVGRWPAGGWRLLDSSGGQVLVDRIVPGEAEALAAVSQKDAEGVRQLQDVLAKASKPEDVNLVYGLLGARAMADWPYARALGLGWVLPHVAPGKRAYRVIGLDRNAKPVNVSFTSSPVDGTVASPLAAAPLELKALAQGGGVALYWSPAHVDRNLPVIAYVVERDGVLITPKPLVRGLRWNVLQPALVDRNAPLENELTYRVFAVDALGRRSEPASVKLFAADLKALEPPFEFNAAADRDEVTLRWKGSGNPHTTGYVVERAYLYDGPYETLTPQGLRADVARHIDRNLRPGTAYYYRLRAMGPRGDLGTPSRAVMVQTAGRQAPPAVSGLKAEVGRTRVHLAWEPVSAAVAGYFIERRGDGEDQWLRLNGRVRPEPFYDDYYGPGRSGAFSYRIVAVGYDNQESRPGRDVTATLPDTVPPPAPRITSIDGSNGKVTLGFAPAGREEDVEQFLVLRSLSARERGLVLGDPLPQKARSFEDSSVEAGKVYWYQLVALDKSGNRSDPGSAVAVRVGNQEIPTARRPEVARVAEPFPHALVRFSAPPAGLGVVIQFRTAASDAWIVLAGPAAEGGEATHANLPRGRSEYRAVYQAVNGVQGKPSEAVEIAQP</sequence>
<dbReference type="InterPro" id="IPR050964">
    <property type="entry name" value="Striated_Muscle_Regulatory"/>
</dbReference>